<name>A0A382Q641_9ZZZZ</name>
<feature type="transmembrane region" description="Helical" evidence="1">
    <location>
        <begin position="6"/>
        <end position="27"/>
    </location>
</feature>
<keyword evidence="1" id="KW-0812">Transmembrane</keyword>
<keyword evidence="1" id="KW-0472">Membrane</keyword>
<accession>A0A382Q641</accession>
<organism evidence="2">
    <name type="scientific">marine metagenome</name>
    <dbReference type="NCBI Taxonomy" id="408172"/>
    <lineage>
        <taxon>unclassified sequences</taxon>
        <taxon>metagenomes</taxon>
        <taxon>ecological metagenomes</taxon>
    </lineage>
</organism>
<evidence type="ECO:0008006" key="3">
    <source>
        <dbReference type="Google" id="ProtNLM"/>
    </source>
</evidence>
<evidence type="ECO:0000256" key="1">
    <source>
        <dbReference type="SAM" id="Phobius"/>
    </source>
</evidence>
<dbReference type="EMBL" id="UINC01111857">
    <property type="protein sequence ID" value="SVC80375.1"/>
    <property type="molecule type" value="Genomic_DNA"/>
</dbReference>
<evidence type="ECO:0000313" key="2">
    <source>
        <dbReference type="EMBL" id="SVC80375.1"/>
    </source>
</evidence>
<dbReference type="AlphaFoldDB" id="A0A382Q641"/>
<reference evidence="2" key="1">
    <citation type="submission" date="2018-05" db="EMBL/GenBank/DDBJ databases">
        <authorList>
            <person name="Lanie J.A."/>
            <person name="Ng W.-L."/>
            <person name="Kazmierczak K.M."/>
            <person name="Andrzejewski T.M."/>
            <person name="Davidsen T.M."/>
            <person name="Wayne K.J."/>
            <person name="Tettelin H."/>
            <person name="Glass J.I."/>
            <person name="Rusch D."/>
            <person name="Podicherti R."/>
            <person name="Tsui H.-C.T."/>
            <person name="Winkler M.E."/>
        </authorList>
    </citation>
    <scope>NUCLEOTIDE SEQUENCE</scope>
</reference>
<sequence>MPITVILKWAMGGLLILLIASTGYVAVTRDDTNARVAKEIRANPNGERAQQIMLLTLADGRMYPVNFLSEDDRVFMGIDGRWWREFVDEAQPVQMFIRGENFSGYARTVLDDPAYKADVFSRLRPTAPKWLPDFLNGKLVVITLED</sequence>
<gene>
    <name evidence="2" type="ORF">METZ01_LOCUS333229</name>
</gene>
<keyword evidence="1" id="KW-1133">Transmembrane helix</keyword>
<proteinExistence type="predicted"/>
<protein>
    <recommendedName>
        <fullName evidence="3">DUF385 domain-containing protein</fullName>
    </recommendedName>
</protein>